<dbReference type="EMBL" id="PGCI01000076">
    <property type="protein sequence ID" value="PLW42656.1"/>
    <property type="molecule type" value="Genomic_DNA"/>
</dbReference>
<sequence>MEFLGALLTHSLGMNSTSSMGVGDDEVMRAMRAEKVQFPVYHVHRASILAGVSDPTLTVIVPLLAYWVVSILFTILDLLALPWIEKYRLHEPAEVSARNRVTPANVIKAVIFQQLIQTALGIFYLDSSPSDILQRDYLAEIHAYAPPVSQLINILLPPQHARWVLLNYGQALTQWAYWWGLPILQFLWASFVLDTWQYFWHRAFHINQFLYKHIHSVHHRLYCPYSFGALYNHPLEGFILDTLGAVIAHWASAMSVRQATLLFGISTAKTVDDHCGLALPFDPLQHLFGNNAAYHDIHHQQFGIKKNFSQPYFVHWDVLMGTRMTSAEADARRAKISGAQRPATATAAAAAAGMPSPSLSSSSSVPASLSLLDSSEDSDMDAKASPSLKLKTS</sequence>
<feature type="transmembrane region" description="Helical" evidence="6">
    <location>
        <begin position="64"/>
        <end position="84"/>
    </location>
</feature>
<dbReference type="GO" id="GO:0016020">
    <property type="term" value="C:membrane"/>
    <property type="evidence" value="ECO:0007669"/>
    <property type="project" value="UniProtKB-SubCell"/>
</dbReference>
<evidence type="ECO:0000259" key="7">
    <source>
        <dbReference type="Pfam" id="PF04116"/>
    </source>
</evidence>
<dbReference type="GO" id="GO:0016491">
    <property type="term" value="F:oxidoreductase activity"/>
    <property type="evidence" value="ECO:0007669"/>
    <property type="project" value="InterPro"/>
</dbReference>
<dbReference type="GO" id="GO:0005506">
    <property type="term" value="F:iron ion binding"/>
    <property type="evidence" value="ECO:0007669"/>
    <property type="project" value="InterPro"/>
</dbReference>
<keyword evidence="2 6" id="KW-0812">Transmembrane</keyword>
<evidence type="ECO:0000256" key="2">
    <source>
        <dbReference type="ARBA" id="ARBA00022692"/>
    </source>
</evidence>
<dbReference type="InterPro" id="IPR006694">
    <property type="entry name" value="Fatty_acid_hydroxylase"/>
</dbReference>
<evidence type="ECO:0000256" key="6">
    <source>
        <dbReference type="SAM" id="Phobius"/>
    </source>
</evidence>
<dbReference type="Proteomes" id="UP000235392">
    <property type="component" value="Unassembled WGS sequence"/>
</dbReference>
<feature type="region of interest" description="Disordered" evidence="5">
    <location>
        <begin position="345"/>
        <end position="393"/>
    </location>
</feature>
<organism evidence="8 10">
    <name type="scientific">Puccinia coronata f. sp. avenae</name>
    <dbReference type="NCBI Taxonomy" id="200324"/>
    <lineage>
        <taxon>Eukaryota</taxon>
        <taxon>Fungi</taxon>
        <taxon>Dikarya</taxon>
        <taxon>Basidiomycota</taxon>
        <taxon>Pucciniomycotina</taxon>
        <taxon>Pucciniomycetes</taxon>
        <taxon>Pucciniales</taxon>
        <taxon>Pucciniaceae</taxon>
        <taxon>Puccinia</taxon>
    </lineage>
</organism>
<dbReference type="Pfam" id="PF04116">
    <property type="entry name" value="FA_hydroxylase"/>
    <property type="match status" value="1"/>
</dbReference>
<dbReference type="GO" id="GO:0008610">
    <property type="term" value="P:lipid biosynthetic process"/>
    <property type="evidence" value="ECO:0007669"/>
    <property type="project" value="InterPro"/>
</dbReference>
<gene>
    <name evidence="9" type="ORF">PCASD_08474</name>
    <name evidence="8" type="ORF">PCASD_17771</name>
</gene>
<dbReference type="InterPro" id="IPR050307">
    <property type="entry name" value="Sterol_Desaturase_Related"/>
</dbReference>
<evidence type="ECO:0000256" key="5">
    <source>
        <dbReference type="SAM" id="MobiDB-lite"/>
    </source>
</evidence>
<evidence type="ECO:0000256" key="1">
    <source>
        <dbReference type="ARBA" id="ARBA00004370"/>
    </source>
</evidence>
<accession>A0A2N5TYV5</accession>
<dbReference type="PANTHER" id="PTHR11863">
    <property type="entry name" value="STEROL DESATURASE"/>
    <property type="match status" value="1"/>
</dbReference>
<evidence type="ECO:0000256" key="3">
    <source>
        <dbReference type="ARBA" id="ARBA00022989"/>
    </source>
</evidence>
<dbReference type="EMBL" id="PGCI01000291">
    <property type="protein sequence ID" value="PLW30637.1"/>
    <property type="molecule type" value="Genomic_DNA"/>
</dbReference>
<name>A0A2N5TYV5_9BASI</name>
<keyword evidence="3 6" id="KW-1133">Transmembrane helix</keyword>
<keyword evidence="4 6" id="KW-0472">Membrane</keyword>
<evidence type="ECO:0000313" key="9">
    <source>
        <dbReference type="EMBL" id="PLW42656.1"/>
    </source>
</evidence>
<comment type="caution">
    <text evidence="8">The sequence shown here is derived from an EMBL/GenBank/DDBJ whole genome shotgun (WGS) entry which is preliminary data.</text>
</comment>
<proteinExistence type="predicted"/>
<evidence type="ECO:0000256" key="4">
    <source>
        <dbReference type="ARBA" id="ARBA00023136"/>
    </source>
</evidence>
<reference evidence="8 10" key="1">
    <citation type="submission" date="2017-11" db="EMBL/GenBank/DDBJ databases">
        <title>De novo assembly and phasing of dikaryotic genomes from two isolates of Puccinia coronata f. sp. avenae, the causal agent of oat crown rust.</title>
        <authorList>
            <person name="Miller M.E."/>
            <person name="Zhang Y."/>
            <person name="Omidvar V."/>
            <person name="Sperschneider J."/>
            <person name="Schwessinger B."/>
            <person name="Raley C."/>
            <person name="Palmer J.M."/>
            <person name="Garnica D."/>
            <person name="Upadhyaya N."/>
            <person name="Rathjen J."/>
            <person name="Taylor J.M."/>
            <person name="Park R.F."/>
            <person name="Dodds P.N."/>
            <person name="Hirsch C.D."/>
            <person name="Kianian S.F."/>
            <person name="Figueroa M."/>
        </authorList>
    </citation>
    <scope>NUCLEOTIDE SEQUENCE [LARGE SCALE GENOMIC DNA]</scope>
    <source>
        <strain evidence="8">12SD80</strain>
    </source>
</reference>
<feature type="domain" description="Fatty acid hydroxylase" evidence="7">
    <location>
        <begin position="187"/>
        <end position="322"/>
    </location>
</feature>
<evidence type="ECO:0000313" key="8">
    <source>
        <dbReference type="EMBL" id="PLW30637.1"/>
    </source>
</evidence>
<feature type="transmembrane region" description="Helical" evidence="6">
    <location>
        <begin position="175"/>
        <end position="193"/>
    </location>
</feature>
<comment type="subcellular location">
    <subcellularLocation>
        <location evidence="1">Membrane</location>
    </subcellularLocation>
</comment>
<protein>
    <recommendedName>
        <fullName evidence="7">Fatty acid hydroxylase domain-containing protein</fullName>
    </recommendedName>
</protein>
<feature type="compositionally biased region" description="Low complexity" evidence="5">
    <location>
        <begin position="345"/>
        <end position="373"/>
    </location>
</feature>
<evidence type="ECO:0000313" key="10">
    <source>
        <dbReference type="Proteomes" id="UP000235392"/>
    </source>
</evidence>
<dbReference type="AlphaFoldDB" id="A0A2N5TYV5"/>